<dbReference type="InterPro" id="IPR056561">
    <property type="entry name" value="NFP_LYK_LysM1"/>
</dbReference>
<dbReference type="Pfam" id="PF23457">
    <property type="entry name" value="LysM2_NFP"/>
    <property type="match status" value="1"/>
</dbReference>
<dbReference type="InterPro" id="IPR011009">
    <property type="entry name" value="Kinase-like_dom_sf"/>
</dbReference>
<dbReference type="InterPro" id="IPR059144">
    <property type="entry name" value="NFP_LysM3"/>
</dbReference>
<organism evidence="4 5">
    <name type="scientific">Macleaya cordata</name>
    <name type="common">Five-seeded plume-poppy</name>
    <name type="synonym">Bocconia cordata</name>
    <dbReference type="NCBI Taxonomy" id="56857"/>
    <lineage>
        <taxon>Eukaryota</taxon>
        <taxon>Viridiplantae</taxon>
        <taxon>Streptophyta</taxon>
        <taxon>Embryophyta</taxon>
        <taxon>Tracheophyta</taxon>
        <taxon>Spermatophyta</taxon>
        <taxon>Magnoliopsida</taxon>
        <taxon>Ranunculales</taxon>
        <taxon>Papaveraceae</taxon>
        <taxon>Papaveroideae</taxon>
        <taxon>Macleaya</taxon>
    </lineage>
</organism>
<dbReference type="Gene3D" id="1.10.510.10">
    <property type="entry name" value="Transferase(Phosphotransferase) domain 1"/>
    <property type="match status" value="2"/>
</dbReference>
<feature type="domain" description="Protein kinase" evidence="3">
    <location>
        <begin position="303"/>
        <end position="583"/>
    </location>
</feature>
<evidence type="ECO:0000256" key="1">
    <source>
        <dbReference type="SAM" id="Phobius"/>
    </source>
</evidence>
<dbReference type="Pfam" id="PF23462">
    <property type="entry name" value="LysM3_NFP"/>
    <property type="match status" value="1"/>
</dbReference>
<dbReference type="PROSITE" id="PS00109">
    <property type="entry name" value="PROTEIN_KINASE_TYR"/>
    <property type="match status" value="1"/>
</dbReference>
<dbReference type="AlphaFoldDB" id="A0A200R7C2"/>
<dbReference type="GO" id="GO:0005524">
    <property type="term" value="F:ATP binding"/>
    <property type="evidence" value="ECO:0007669"/>
    <property type="project" value="InterPro"/>
</dbReference>
<comment type="caution">
    <text evidence="4">The sequence shown here is derived from an EMBL/GenBank/DDBJ whole genome shotgun (WGS) entry which is preliminary data.</text>
</comment>
<protein>
    <submittedName>
        <fullName evidence="4">Protein kinase domain</fullName>
    </submittedName>
</protein>
<dbReference type="InterPro" id="IPR001245">
    <property type="entry name" value="Ser-Thr/Tyr_kinase_cat_dom"/>
</dbReference>
<feature type="chain" id="PRO_5011990071" evidence="2">
    <location>
        <begin position="27"/>
        <end position="614"/>
    </location>
</feature>
<name>A0A200R7C2_MACCD</name>
<evidence type="ECO:0000256" key="2">
    <source>
        <dbReference type="SAM" id="SignalP"/>
    </source>
</evidence>
<proteinExistence type="predicted"/>
<accession>A0A200R7C2</accession>
<dbReference type="Pfam" id="PF23446">
    <property type="entry name" value="LysM1_NFP_LYK"/>
    <property type="match status" value="1"/>
</dbReference>
<dbReference type="PROSITE" id="PS50011">
    <property type="entry name" value="PROTEIN_KINASE_DOM"/>
    <property type="match status" value="1"/>
</dbReference>
<reference evidence="4 5" key="1">
    <citation type="journal article" date="2017" name="Mol. Plant">
        <title>The Genome of Medicinal Plant Macleaya cordata Provides New Insights into Benzylisoquinoline Alkaloids Metabolism.</title>
        <authorList>
            <person name="Liu X."/>
            <person name="Liu Y."/>
            <person name="Huang P."/>
            <person name="Ma Y."/>
            <person name="Qing Z."/>
            <person name="Tang Q."/>
            <person name="Cao H."/>
            <person name="Cheng P."/>
            <person name="Zheng Y."/>
            <person name="Yuan Z."/>
            <person name="Zhou Y."/>
            <person name="Liu J."/>
            <person name="Tang Z."/>
            <person name="Zhuo Y."/>
            <person name="Zhang Y."/>
            <person name="Yu L."/>
            <person name="Huang J."/>
            <person name="Yang P."/>
            <person name="Peng Q."/>
            <person name="Zhang J."/>
            <person name="Jiang W."/>
            <person name="Zhang Z."/>
            <person name="Lin K."/>
            <person name="Ro D.K."/>
            <person name="Chen X."/>
            <person name="Xiong X."/>
            <person name="Shang Y."/>
            <person name="Huang S."/>
            <person name="Zeng J."/>
        </authorList>
    </citation>
    <scope>NUCLEOTIDE SEQUENCE [LARGE SCALE GENOMIC DNA]</scope>
    <source>
        <strain evidence="5">cv. BLH2017</strain>
        <tissue evidence="4">Root</tissue>
    </source>
</reference>
<gene>
    <name evidence="4" type="ORF">BVC80_1831g188</name>
</gene>
<dbReference type="InterPro" id="IPR059143">
    <property type="entry name" value="NFP_LysM2"/>
</dbReference>
<dbReference type="InterPro" id="IPR008266">
    <property type="entry name" value="Tyr_kinase_AS"/>
</dbReference>
<keyword evidence="1" id="KW-0812">Transmembrane</keyword>
<dbReference type="SUPFAM" id="SSF56112">
    <property type="entry name" value="Protein kinase-like (PK-like)"/>
    <property type="match status" value="1"/>
</dbReference>
<dbReference type="InterPro" id="IPR052611">
    <property type="entry name" value="Plant_RLK_LysM"/>
</dbReference>
<dbReference type="STRING" id="56857.A0A200R7C2"/>
<dbReference type="EMBL" id="MVGT01000435">
    <property type="protein sequence ID" value="OVA18632.1"/>
    <property type="molecule type" value="Genomic_DNA"/>
</dbReference>
<dbReference type="PANTHER" id="PTHR45927:SF2">
    <property type="entry name" value="SERINE_THREONINE RECEPTOR-LIKE KINASE NFP"/>
    <property type="match status" value="1"/>
</dbReference>
<dbReference type="Pfam" id="PF07714">
    <property type="entry name" value="PK_Tyr_Ser-Thr"/>
    <property type="match status" value="1"/>
</dbReference>
<evidence type="ECO:0000259" key="3">
    <source>
        <dbReference type="PROSITE" id="PS50011"/>
    </source>
</evidence>
<keyword evidence="4" id="KW-0418">Kinase</keyword>
<dbReference type="InterPro" id="IPR000719">
    <property type="entry name" value="Prot_kinase_dom"/>
</dbReference>
<evidence type="ECO:0000313" key="4">
    <source>
        <dbReference type="EMBL" id="OVA18632.1"/>
    </source>
</evidence>
<keyword evidence="4" id="KW-0808">Transferase</keyword>
<keyword evidence="5" id="KW-1185">Reference proteome</keyword>
<keyword evidence="1" id="KW-0472">Membrane</keyword>
<dbReference type="PANTHER" id="PTHR45927">
    <property type="entry name" value="LYSM-DOMAIN RECEPTOR-LIKE KINASE-RELATED"/>
    <property type="match status" value="1"/>
</dbReference>
<dbReference type="GO" id="GO:0004672">
    <property type="term" value="F:protein kinase activity"/>
    <property type="evidence" value="ECO:0007669"/>
    <property type="project" value="InterPro"/>
</dbReference>
<dbReference type="OMA" id="VHMDIRT"/>
<dbReference type="OrthoDB" id="1668230at2759"/>
<sequence>MAIISLLSLQALCFPLLFFLFSHVTAQTGTDFSCSSDSTRYCDTYIVYRAQAPDFLDLGSVSDLFEVSRLSIKRASNLVSVEVQLLPDQLLLVPVTCGCTENKFFANITYQIEQGDSFYLVSVHSFENLTNYHVVQDLNPTLNPNLLQIGVEVVFPIFCKCPTKSQLEKGYKFLITYVWQPDDDVLLVSSRLNASAADIVAANNYQNFSAAVGLPVLVPVMKLPVLLQPTYSPPPVANKSKPHLILSIVFAGGAILTFVLICLIFIYYTCYRRKTLDPEDSILETIDPVQLKKDTTELNSGPRMVQDKLLPGVSGYLGKAVMYETEVIMKATMNFDEQCRIGRSFYRATIEGNFFAVKKTKEDVTNELWILQKVNHANLVKLMGVSTDTDEYCFLVYEFAENGSLDKWLSPKPSSSSNSVSFLTWDQRLNIALDVANGLQYLHEHTQPRIVHMDIRTANILLDSKFKAKIANFSMAKPVTDSVMLKADVFAFGVVLLELLSGKKAMETKEGGEMVMMWKEIRMILEVEEKREERLRRWMDPTLKNSYPIDSALSLAAMARACTWEKSSARPNMAEIVFNFSVLNQQSSETLDKSWISGLETQECIQVISPVAAR</sequence>
<dbReference type="Proteomes" id="UP000195402">
    <property type="component" value="Unassembled WGS sequence"/>
</dbReference>
<dbReference type="InParanoid" id="A0A200R7C2"/>
<evidence type="ECO:0000313" key="5">
    <source>
        <dbReference type="Proteomes" id="UP000195402"/>
    </source>
</evidence>
<keyword evidence="2" id="KW-0732">Signal</keyword>
<dbReference type="Gene3D" id="3.30.200.20">
    <property type="entry name" value="Phosphorylase Kinase, domain 1"/>
    <property type="match status" value="1"/>
</dbReference>
<feature type="transmembrane region" description="Helical" evidence="1">
    <location>
        <begin position="244"/>
        <end position="268"/>
    </location>
</feature>
<keyword evidence="1" id="KW-1133">Transmembrane helix</keyword>
<feature type="signal peptide" evidence="2">
    <location>
        <begin position="1"/>
        <end position="26"/>
    </location>
</feature>